<organism evidence="2 3">
    <name type="scientific">Blomia tropicalis</name>
    <name type="common">Mite</name>
    <dbReference type="NCBI Taxonomy" id="40697"/>
    <lineage>
        <taxon>Eukaryota</taxon>
        <taxon>Metazoa</taxon>
        <taxon>Ecdysozoa</taxon>
        <taxon>Arthropoda</taxon>
        <taxon>Chelicerata</taxon>
        <taxon>Arachnida</taxon>
        <taxon>Acari</taxon>
        <taxon>Acariformes</taxon>
        <taxon>Sarcoptiformes</taxon>
        <taxon>Astigmata</taxon>
        <taxon>Glycyphagoidea</taxon>
        <taxon>Echimyopodidae</taxon>
        <taxon>Blomia</taxon>
    </lineage>
</organism>
<protein>
    <recommendedName>
        <fullName evidence="4">EB domain-containing protein</fullName>
    </recommendedName>
</protein>
<comment type="caution">
    <text evidence="2">The sequence shown here is derived from an EMBL/GenBank/DDBJ whole genome shotgun (WGS) entry which is preliminary data.</text>
</comment>
<evidence type="ECO:0000313" key="3">
    <source>
        <dbReference type="Proteomes" id="UP001142055"/>
    </source>
</evidence>
<feature type="transmembrane region" description="Helical" evidence="1">
    <location>
        <begin position="20"/>
        <end position="39"/>
    </location>
</feature>
<sequence>MSNQIDQSNIHSSSFTSKTIIILVLLVLVGTVILTDYHYESGIIFNIIDARCMKDCDCGHNATCINRRCSCKHGYISNDNRLSCQLFQCNRDLDCRIQFNWNTYCTRKRYCTCLNSFFIQFDSQLQSCISERCRMDIQCGFNGRCHNGRCMDRIAFKELHILQTTFGIMMQHYDNDEARHRHLKDAQVLLTQESQTEYFRFMFGFIMTTLAMIAICVILAQFYPRLVKHCTRNTTQEINSEQAILTNSIGSNVVDYQTSSSCPIDQFNRTEPNGTTSLPTYEEAIRIDSEIDPISQN</sequence>
<proteinExistence type="predicted"/>
<name>A0A9Q0M7K0_BLOTA</name>
<dbReference type="EMBL" id="JAPWDV010000002">
    <property type="protein sequence ID" value="KAJ6220575.1"/>
    <property type="molecule type" value="Genomic_DNA"/>
</dbReference>
<reference evidence="2" key="1">
    <citation type="submission" date="2022-12" db="EMBL/GenBank/DDBJ databases">
        <title>Genome assemblies of Blomia tropicalis.</title>
        <authorList>
            <person name="Cui Y."/>
        </authorList>
    </citation>
    <scope>NUCLEOTIDE SEQUENCE</scope>
    <source>
        <tissue evidence="2">Adult mites</tissue>
    </source>
</reference>
<feature type="transmembrane region" description="Helical" evidence="1">
    <location>
        <begin position="201"/>
        <end position="223"/>
    </location>
</feature>
<evidence type="ECO:0008006" key="4">
    <source>
        <dbReference type="Google" id="ProtNLM"/>
    </source>
</evidence>
<evidence type="ECO:0000256" key="1">
    <source>
        <dbReference type="SAM" id="Phobius"/>
    </source>
</evidence>
<keyword evidence="1" id="KW-0812">Transmembrane</keyword>
<dbReference type="AlphaFoldDB" id="A0A9Q0M7K0"/>
<keyword evidence="1" id="KW-1133">Transmembrane helix</keyword>
<gene>
    <name evidence="2" type="ORF">RDWZM_006387</name>
</gene>
<accession>A0A9Q0M7K0</accession>
<evidence type="ECO:0000313" key="2">
    <source>
        <dbReference type="EMBL" id="KAJ6220575.1"/>
    </source>
</evidence>
<keyword evidence="1" id="KW-0472">Membrane</keyword>
<dbReference type="Proteomes" id="UP001142055">
    <property type="component" value="Chromosome 2"/>
</dbReference>
<keyword evidence="3" id="KW-1185">Reference proteome</keyword>